<evidence type="ECO:0000313" key="2">
    <source>
        <dbReference type="EMBL" id="KAF7505178.1"/>
    </source>
</evidence>
<organism evidence="2 3">
    <name type="scientific">Endocarpon pusillum</name>
    <dbReference type="NCBI Taxonomy" id="364733"/>
    <lineage>
        <taxon>Eukaryota</taxon>
        <taxon>Fungi</taxon>
        <taxon>Dikarya</taxon>
        <taxon>Ascomycota</taxon>
        <taxon>Pezizomycotina</taxon>
        <taxon>Eurotiomycetes</taxon>
        <taxon>Chaetothyriomycetidae</taxon>
        <taxon>Verrucariales</taxon>
        <taxon>Verrucariaceae</taxon>
        <taxon>Endocarpon</taxon>
    </lineage>
</organism>
<dbReference type="Proteomes" id="UP000606974">
    <property type="component" value="Unassembled WGS sequence"/>
</dbReference>
<feature type="compositionally biased region" description="Polar residues" evidence="1">
    <location>
        <begin position="95"/>
        <end position="111"/>
    </location>
</feature>
<sequence>METRQALESGKLVAEQQDSTLHGRPRNKDAFKKGGFGYTAAQTPCDLKHCADGVVEKVNPDNPAHNSKLGESEVEGSLPAWDTEKLWYSHGRTLPGSSVRPSTFNRSQQPTDAELGKGKGVNEWLEGHAYQETITYGSVVKYKTGQWAKLRSVL</sequence>
<accession>A0A8H7AAG3</accession>
<name>A0A8H7AAG3_9EURO</name>
<evidence type="ECO:0000256" key="1">
    <source>
        <dbReference type="SAM" id="MobiDB-lite"/>
    </source>
</evidence>
<dbReference type="AlphaFoldDB" id="A0A8H7AAG3"/>
<feature type="region of interest" description="Disordered" evidence="1">
    <location>
        <begin position="92"/>
        <end position="117"/>
    </location>
</feature>
<gene>
    <name evidence="2" type="ORF">GJ744_001168</name>
</gene>
<feature type="region of interest" description="Disordered" evidence="1">
    <location>
        <begin position="1"/>
        <end position="35"/>
    </location>
</feature>
<keyword evidence="3" id="KW-1185">Reference proteome</keyword>
<reference evidence="2" key="1">
    <citation type="submission" date="2020-02" db="EMBL/GenBank/DDBJ databases">
        <authorList>
            <person name="Palmer J.M."/>
        </authorList>
    </citation>
    <scope>NUCLEOTIDE SEQUENCE</scope>
    <source>
        <strain evidence="2">EPUS1.4</strain>
        <tissue evidence="2">Thallus</tissue>
    </source>
</reference>
<comment type="caution">
    <text evidence="2">The sequence shown here is derived from an EMBL/GenBank/DDBJ whole genome shotgun (WGS) entry which is preliminary data.</text>
</comment>
<protein>
    <submittedName>
        <fullName evidence="2">Uncharacterized protein</fullName>
    </submittedName>
</protein>
<proteinExistence type="predicted"/>
<dbReference type="EMBL" id="JAACFV010000116">
    <property type="protein sequence ID" value="KAF7505178.1"/>
    <property type="molecule type" value="Genomic_DNA"/>
</dbReference>
<evidence type="ECO:0000313" key="3">
    <source>
        <dbReference type="Proteomes" id="UP000606974"/>
    </source>
</evidence>